<dbReference type="PANTHER" id="PTHR43802">
    <property type="entry name" value="ENOYL-COA HYDRATASE"/>
    <property type="match status" value="1"/>
</dbReference>
<protein>
    <recommendedName>
        <fullName evidence="5">Enoyl-CoA hydratase</fullName>
    </recommendedName>
</protein>
<dbReference type="PANTHER" id="PTHR43802:SF1">
    <property type="entry name" value="IP11341P-RELATED"/>
    <property type="match status" value="1"/>
</dbReference>
<dbReference type="Gene3D" id="3.90.226.10">
    <property type="entry name" value="2-enoyl-CoA Hydratase, Chain A, domain 1"/>
    <property type="match status" value="1"/>
</dbReference>
<accession>A0AA85JS02</accession>
<keyword evidence="3" id="KW-1185">Reference proteome</keyword>
<dbReference type="InterPro" id="IPR001753">
    <property type="entry name" value="Enoyl-CoA_hydra/iso"/>
</dbReference>
<comment type="similarity">
    <text evidence="1 2">Belongs to the enoyl-CoA hydratase/isomerase family.</text>
</comment>
<reference evidence="3" key="1">
    <citation type="submission" date="2022-06" db="EMBL/GenBank/DDBJ databases">
        <authorList>
            <person name="Berger JAMES D."/>
            <person name="Berger JAMES D."/>
        </authorList>
    </citation>
    <scope>NUCLEOTIDE SEQUENCE [LARGE SCALE GENOMIC DNA]</scope>
</reference>
<reference evidence="4" key="2">
    <citation type="submission" date="2023-11" db="UniProtKB">
        <authorList>
            <consortium name="WormBaseParasite"/>
        </authorList>
    </citation>
    <scope>IDENTIFICATION</scope>
</reference>
<dbReference type="Proteomes" id="UP000050795">
    <property type="component" value="Unassembled WGS sequence"/>
</dbReference>
<dbReference type="SUPFAM" id="SSF52096">
    <property type="entry name" value="ClpP/crotonase"/>
    <property type="match status" value="1"/>
</dbReference>
<sequence length="275" mass="29833">MKPSLNSSLCVLTQKIGRLLLIGLNRPDKGNCINRETVAALNNVIHNQFEKDNDIIGGVLYGEGKDFCLGLDIEELLEYIKQNPNYDNSKINQMYSCSSTDPNKITLTSKPLVAAINGNAVGGGLELALACDLRVAEVDSVLSLHKRKHCIPMMNMGTIRLPALIGLSRALDMALTGRELNANEALQFGLINRVTATGTAIGVAVKMIDAITRLPGLSALLSDRSNLLRASCSSSSDNSKLAKLEYNEALNALRKEGVKGFRENAMDFINTKWSI</sequence>
<evidence type="ECO:0000313" key="3">
    <source>
        <dbReference type="Proteomes" id="UP000050795"/>
    </source>
</evidence>
<dbReference type="InterPro" id="IPR018376">
    <property type="entry name" value="Enoyl-CoA_hyd/isom_CS"/>
</dbReference>
<dbReference type="WBParaSite" id="TREG1_39220.1">
    <property type="protein sequence ID" value="TREG1_39220.1"/>
    <property type="gene ID" value="TREG1_39220"/>
</dbReference>
<proteinExistence type="inferred from homology"/>
<evidence type="ECO:0000256" key="2">
    <source>
        <dbReference type="RuleBase" id="RU003707"/>
    </source>
</evidence>
<dbReference type="GO" id="GO:0003824">
    <property type="term" value="F:catalytic activity"/>
    <property type="evidence" value="ECO:0007669"/>
    <property type="project" value="InterPro"/>
</dbReference>
<dbReference type="Pfam" id="PF00378">
    <property type="entry name" value="ECH_1"/>
    <property type="match status" value="1"/>
</dbReference>
<evidence type="ECO:0000256" key="1">
    <source>
        <dbReference type="ARBA" id="ARBA00005254"/>
    </source>
</evidence>
<dbReference type="InterPro" id="IPR029045">
    <property type="entry name" value="ClpP/crotonase-like_dom_sf"/>
</dbReference>
<organism evidence="3 4">
    <name type="scientific">Trichobilharzia regenti</name>
    <name type="common">Nasal bird schistosome</name>
    <dbReference type="NCBI Taxonomy" id="157069"/>
    <lineage>
        <taxon>Eukaryota</taxon>
        <taxon>Metazoa</taxon>
        <taxon>Spiralia</taxon>
        <taxon>Lophotrochozoa</taxon>
        <taxon>Platyhelminthes</taxon>
        <taxon>Trematoda</taxon>
        <taxon>Digenea</taxon>
        <taxon>Strigeidida</taxon>
        <taxon>Schistosomatoidea</taxon>
        <taxon>Schistosomatidae</taxon>
        <taxon>Trichobilharzia</taxon>
    </lineage>
</organism>
<dbReference type="CDD" id="cd06558">
    <property type="entry name" value="crotonase-like"/>
    <property type="match status" value="1"/>
</dbReference>
<dbReference type="AlphaFoldDB" id="A0AA85JS02"/>
<name>A0AA85JS02_TRIRE</name>
<dbReference type="PROSITE" id="PS00166">
    <property type="entry name" value="ENOYL_COA_HYDRATASE"/>
    <property type="match status" value="1"/>
</dbReference>
<evidence type="ECO:0000313" key="4">
    <source>
        <dbReference type="WBParaSite" id="TREG1_39220.1"/>
    </source>
</evidence>
<evidence type="ECO:0008006" key="5">
    <source>
        <dbReference type="Google" id="ProtNLM"/>
    </source>
</evidence>